<name>A0A073JUN3_9BACI</name>
<accession>A0A073JUN3</accession>
<evidence type="ECO:0000313" key="1">
    <source>
        <dbReference type="EMBL" id="KEK17886.1"/>
    </source>
</evidence>
<comment type="caution">
    <text evidence="1">The sequence shown here is derived from an EMBL/GenBank/DDBJ whole genome shotgun (WGS) entry which is preliminary data.</text>
</comment>
<sequence>MCIILLIITSTGCSLQEKPNEKQVPVVGEIIINEKRYEMMVGKYRWNGDETKIRKVDAASPVEIAKEFDNIKLEKSKKIDIAIPNTPGITVYQWSQEGDITEIPITKNQITVPSINGHYIYEVVGKWDDGEASYIFDIDVK</sequence>
<reference evidence="1 2" key="1">
    <citation type="submission" date="2014-06" db="EMBL/GenBank/DDBJ databases">
        <title>Draft genome sequence of Bacillus manliponensis JCM 15802 (MCCC 1A00708).</title>
        <authorList>
            <person name="Lai Q."/>
            <person name="Liu Y."/>
            <person name="Shao Z."/>
        </authorList>
    </citation>
    <scope>NUCLEOTIDE SEQUENCE [LARGE SCALE GENOMIC DNA]</scope>
    <source>
        <strain evidence="1 2">JCM 15802</strain>
    </source>
</reference>
<protein>
    <submittedName>
        <fullName evidence="1">Uncharacterized protein</fullName>
    </submittedName>
</protein>
<organism evidence="1 2">
    <name type="scientific">Bacillus manliponensis</name>
    <dbReference type="NCBI Taxonomy" id="574376"/>
    <lineage>
        <taxon>Bacteria</taxon>
        <taxon>Bacillati</taxon>
        <taxon>Bacillota</taxon>
        <taxon>Bacilli</taxon>
        <taxon>Bacillales</taxon>
        <taxon>Bacillaceae</taxon>
        <taxon>Bacillus</taxon>
        <taxon>Bacillus cereus group</taxon>
    </lineage>
</organism>
<dbReference type="STRING" id="574376.BAMA_10385"/>
<gene>
    <name evidence="1" type="ORF">BAMA_10385</name>
</gene>
<keyword evidence="2" id="KW-1185">Reference proteome</keyword>
<dbReference type="Proteomes" id="UP000027822">
    <property type="component" value="Unassembled WGS sequence"/>
</dbReference>
<dbReference type="EMBL" id="JOTN01000020">
    <property type="protein sequence ID" value="KEK17886.1"/>
    <property type="molecule type" value="Genomic_DNA"/>
</dbReference>
<proteinExistence type="predicted"/>
<evidence type="ECO:0000313" key="2">
    <source>
        <dbReference type="Proteomes" id="UP000027822"/>
    </source>
</evidence>
<dbReference type="eggNOG" id="ENOG5032W3A">
    <property type="taxonomic scope" value="Bacteria"/>
</dbReference>
<dbReference type="AlphaFoldDB" id="A0A073JUN3"/>